<proteinExistence type="predicted"/>
<comment type="caution">
    <text evidence="2">The sequence shown here is derived from an EMBL/GenBank/DDBJ whole genome shotgun (WGS) entry which is preliminary data.</text>
</comment>
<organism evidence="2 3">
    <name type="scientific">Rubrivivax rivuli</name>
    <dbReference type="NCBI Taxonomy" id="1862385"/>
    <lineage>
        <taxon>Bacteria</taxon>
        <taxon>Pseudomonadati</taxon>
        <taxon>Pseudomonadota</taxon>
        <taxon>Betaproteobacteria</taxon>
        <taxon>Burkholderiales</taxon>
        <taxon>Sphaerotilaceae</taxon>
        <taxon>Rubrivivax</taxon>
    </lineage>
</organism>
<evidence type="ECO:0000313" key="2">
    <source>
        <dbReference type="EMBL" id="RVU46099.1"/>
    </source>
</evidence>
<dbReference type="Proteomes" id="UP000285575">
    <property type="component" value="Unassembled WGS sequence"/>
</dbReference>
<keyword evidence="3" id="KW-1185">Reference proteome</keyword>
<sequence length="89" mass="9400">MFETTPTAAQSAPAAAVASEQRPTQHQTAHHGAEPAFKGSAEHPNQLRPKPWAINADAEAYVALVIIRGSGEVTISANVPDGSVRMRMP</sequence>
<reference evidence="2 3" key="1">
    <citation type="submission" date="2019-01" db="EMBL/GenBank/DDBJ databases">
        <authorList>
            <person name="Chen W.-M."/>
        </authorList>
    </citation>
    <scope>NUCLEOTIDE SEQUENCE [LARGE SCALE GENOMIC DNA]</scope>
    <source>
        <strain evidence="2 3">KYPY4</strain>
    </source>
</reference>
<feature type="compositionally biased region" description="Low complexity" evidence="1">
    <location>
        <begin position="1"/>
        <end position="21"/>
    </location>
</feature>
<dbReference type="RefSeq" id="WP_128228465.1">
    <property type="nucleotide sequence ID" value="NZ_SACR01000003.1"/>
</dbReference>
<name>A0A437RH82_9BURK</name>
<dbReference type="AlphaFoldDB" id="A0A437RH82"/>
<evidence type="ECO:0000313" key="3">
    <source>
        <dbReference type="Proteomes" id="UP000285575"/>
    </source>
</evidence>
<protein>
    <submittedName>
        <fullName evidence="2">Uncharacterized protein</fullName>
    </submittedName>
</protein>
<dbReference type="EMBL" id="SACR01000003">
    <property type="protein sequence ID" value="RVU46099.1"/>
    <property type="molecule type" value="Genomic_DNA"/>
</dbReference>
<evidence type="ECO:0000256" key="1">
    <source>
        <dbReference type="SAM" id="MobiDB-lite"/>
    </source>
</evidence>
<gene>
    <name evidence="2" type="ORF">EOE66_09535</name>
</gene>
<accession>A0A437RH82</accession>
<feature type="region of interest" description="Disordered" evidence="1">
    <location>
        <begin position="1"/>
        <end position="51"/>
    </location>
</feature>